<dbReference type="AlphaFoldDB" id="A0A8K0ETE3"/>
<reference evidence="4" key="1">
    <citation type="submission" date="2022-01" db="EMBL/GenBank/DDBJ databases">
        <authorList>
            <person name="Braso-Vives M."/>
        </authorList>
    </citation>
    <scope>NUCLEOTIDE SEQUENCE</scope>
</reference>
<accession>A0A8K0ETE3</accession>
<keyword evidence="3" id="KW-0732">Signal</keyword>
<evidence type="ECO:0000256" key="1">
    <source>
        <dbReference type="SAM" id="Coils"/>
    </source>
</evidence>
<evidence type="ECO:0000256" key="2">
    <source>
        <dbReference type="SAM" id="Phobius"/>
    </source>
</evidence>
<evidence type="ECO:0000256" key="3">
    <source>
        <dbReference type="SAM" id="SignalP"/>
    </source>
</evidence>
<dbReference type="OrthoDB" id="10478948at2759"/>
<proteinExistence type="predicted"/>
<keyword evidence="2" id="KW-0472">Membrane</keyword>
<feature type="chain" id="PRO_5035446154" evidence="3">
    <location>
        <begin position="25"/>
        <end position="175"/>
    </location>
</feature>
<gene>
    <name evidence="4" type="primary">Hypp3171</name>
    <name evidence="4" type="ORF">BLAG_LOCUS19380</name>
</gene>
<organism evidence="4 5">
    <name type="scientific">Branchiostoma lanceolatum</name>
    <name type="common">Common lancelet</name>
    <name type="synonym">Amphioxus lanceolatum</name>
    <dbReference type="NCBI Taxonomy" id="7740"/>
    <lineage>
        <taxon>Eukaryota</taxon>
        <taxon>Metazoa</taxon>
        <taxon>Chordata</taxon>
        <taxon>Cephalochordata</taxon>
        <taxon>Leptocardii</taxon>
        <taxon>Amphioxiformes</taxon>
        <taxon>Branchiostomatidae</taxon>
        <taxon>Branchiostoma</taxon>
    </lineage>
</organism>
<feature type="signal peptide" evidence="3">
    <location>
        <begin position="1"/>
        <end position="24"/>
    </location>
</feature>
<dbReference type="Proteomes" id="UP000838412">
    <property type="component" value="Chromosome 5"/>
</dbReference>
<name>A0A8K0ETE3_BRALA</name>
<sequence length="175" mass="19815">MAFLQRSVLLVVVAMLLTVNLADSKWFRFRTRREPPSLQRRPARSRRQSAGHAGGNVSVVFLAWSAAFVALVRFQWIEKQQKQINELETGNKLLEVRVDLQADKIKNLEKNRDFLQDIKDEIMDLAQDVGDLKKDNDNLKNTEDSQNEDIVALQKELAGLADCYSGGSGDTEVNN</sequence>
<keyword evidence="2" id="KW-1133">Transmembrane helix</keyword>
<keyword evidence="5" id="KW-1185">Reference proteome</keyword>
<protein>
    <submittedName>
        <fullName evidence="4">Hypp3171 protein</fullName>
    </submittedName>
</protein>
<evidence type="ECO:0000313" key="4">
    <source>
        <dbReference type="EMBL" id="CAH1265365.1"/>
    </source>
</evidence>
<keyword evidence="2" id="KW-0812">Transmembrane</keyword>
<keyword evidence="1" id="KW-0175">Coiled coil</keyword>
<feature type="coiled-coil region" evidence="1">
    <location>
        <begin position="77"/>
        <end position="156"/>
    </location>
</feature>
<evidence type="ECO:0000313" key="5">
    <source>
        <dbReference type="Proteomes" id="UP000838412"/>
    </source>
</evidence>
<dbReference type="EMBL" id="OV696690">
    <property type="protein sequence ID" value="CAH1265365.1"/>
    <property type="molecule type" value="Genomic_DNA"/>
</dbReference>
<feature type="transmembrane region" description="Helical" evidence="2">
    <location>
        <begin position="53"/>
        <end position="72"/>
    </location>
</feature>